<feature type="signal peptide" evidence="1">
    <location>
        <begin position="1"/>
        <end position="18"/>
    </location>
</feature>
<gene>
    <name evidence="2" type="ORF">WH52_06985</name>
</gene>
<dbReference type="RefSeq" id="WP_086030216.1">
    <property type="nucleotide sequence ID" value="NZ_LAPZ01000003.1"/>
</dbReference>
<evidence type="ECO:0000313" key="2">
    <source>
        <dbReference type="EMBL" id="OSY88491.1"/>
    </source>
</evidence>
<feature type="chain" id="PRO_5013119008" evidence="1">
    <location>
        <begin position="19"/>
        <end position="246"/>
    </location>
</feature>
<proteinExistence type="predicted"/>
<evidence type="ECO:0000313" key="3">
    <source>
        <dbReference type="Proteomes" id="UP000194221"/>
    </source>
</evidence>
<dbReference type="OrthoDB" id="1274006at2"/>
<dbReference type="EMBL" id="LAPZ01000003">
    <property type="protein sequence ID" value="OSY88491.1"/>
    <property type="molecule type" value="Genomic_DNA"/>
</dbReference>
<dbReference type="STRING" id="1635173.WH52_06985"/>
<dbReference type="InParanoid" id="A0A1Y2PER2"/>
<dbReference type="Proteomes" id="UP000194221">
    <property type="component" value="Unassembled WGS sequence"/>
</dbReference>
<reference evidence="2 3" key="1">
    <citation type="submission" date="2015-03" db="EMBL/GenBank/DDBJ databases">
        <title>Genome sequence of Tenacibaculum sp. S2-2, isolated from intestinal microbiota of sea cucumber, Apostichopus japonicas.</title>
        <authorList>
            <person name="Shao Z."/>
            <person name="Wang L."/>
            <person name="Li X."/>
        </authorList>
    </citation>
    <scope>NUCLEOTIDE SEQUENCE [LARGE SCALE GENOMIC DNA]</scope>
    <source>
        <strain evidence="2 3">S2-2</strain>
    </source>
</reference>
<keyword evidence="1" id="KW-0732">Signal</keyword>
<sequence>MKRLLFIILLTLTTSVFSQKSINNYKYVIVPTKFDFLKSTDQYKTSSLTKFLFNKHGFKAFLANEKLPKDLAENRCLAIIADVKSNSGMFTTKNFIELKDCSNNILFTSIEGKSKIKEYKRAYHEAIKRAFKSVQKLNYKYLPEIKENVDVMTNAPAIVKTPEVVVGSKPVEVKKTENVLYAQPITNGFQLVNTKPEVVFQVLKTNLKDVFVIKDKNGVIYKSGSSWIAEYNLEGAKKTETYQIKF</sequence>
<protein>
    <submittedName>
        <fullName evidence="2">Uncharacterized protein</fullName>
    </submittedName>
</protein>
<organism evidence="2 3">
    <name type="scientific">Tenacibaculum holothuriorum</name>
    <dbReference type="NCBI Taxonomy" id="1635173"/>
    <lineage>
        <taxon>Bacteria</taxon>
        <taxon>Pseudomonadati</taxon>
        <taxon>Bacteroidota</taxon>
        <taxon>Flavobacteriia</taxon>
        <taxon>Flavobacteriales</taxon>
        <taxon>Flavobacteriaceae</taxon>
        <taxon>Tenacibaculum</taxon>
    </lineage>
</organism>
<comment type="caution">
    <text evidence="2">The sequence shown here is derived from an EMBL/GenBank/DDBJ whole genome shotgun (WGS) entry which is preliminary data.</text>
</comment>
<dbReference type="AlphaFoldDB" id="A0A1Y2PER2"/>
<evidence type="ECO:0000256" key="1">
    <source>
        <dbReference type="SAM" id="SignalP"/>
    </source>
</evidence>
<name>A0A1Y2PER2_9FLAO</name>
<accession>A0A1Y2PER2</accession>
<keyword evidence="3" id="KW-1185">Reference proteome</keyword>